<gene>
    <name evidence="1" type="ORF">MPIPNATIZW_LOCUS4253</name>
</gene>
<dbReference type="Proteomes" id="UP001314169">
    <property type="component" value="Chromosome 13"/>
</dbReference>
<dbReference type="EMBL" id="OY882870">
    <property type="protein sequence ID" value="CAK6435947.1"/>
    <property type="molecule type" value="Genomic_DNA"/>
</dbReference>
<protein>
    <submittedName>
        <fullName evidence="1">Uncharacterized protein</fullName>
    </submittedName>
</protein>
<sequence length="107" mass="11663">MTDETFLSFLGFFQDFSSQLKHASHTLSPPFLLPLPSSPGTPVLGPRPHLGVLGRDALGILVVSVLVWVFQTLPFLWPCGLLCLSLRGPCSRVISLSFVALRESIQS</sequence>
<keyword evidence="2" id="KW-1185">Reference proteome</keyword>
<proteinExistence type="predicted"/>
<evidence type="ECO:0000313" key="1">
    <source>
        <dbReference type="EMBL" id="CAK6435947.1"/>
    </source>
</evidence>
<reference evidence="1" key="1">
    <citation type="submission" date="2023-12" db="EMBL/GenBank/DDBJ databases">
        <authorList>
            <person name="Brown T."/>
        </authorList>
    </citation>
    <scope>NUCLEOTIDE SEQUENCE</scope>
</reference>
<accession>A0ABN9ZC83</accession>
<organism evidence="1 2">
    <name type="scientific">Pipistrellus nathusii</name>
    <name type="common">Nathusius' pipistrelle</name>
    <dbReference type="NCBI Taxonomy" id="59473"/>
    <lineage>
        <taxon>Eukaryota</taxon>
        <taxon>Metazoa</taxon>
        <taxon>Chordata</taxon>
        <taxon>Craniata</taxon>
        <taxon>Vertebrata</taxon>
        <taxon>Euteleostomi</taxon>
        <taxon>Mammalia</taxon>
        <taxon>Eutheria</taxon>
        <taxon>Laurasiatheria</taxon>
        <taxon>Chiroptera</taxon>
        <taxon>Yangochiroptera</taxon>
        <taxon>Vespertilionidae</taxon>
        <taxon>Pipistrellus</taxon>
    </lineage>
</organism>
<name>A0ABN9ZC83_PIPNA</name>
<evidence type="ECO:0000313" key="2">
    <source>
        <dbReference type="Proteomes" id="UP001314169"/>
    </source>
</evidence>